<dbReference type="RefSeq" id="WP_420905426.1">
    <property type="nucleotide sequence ID" value="NZ_BAAFGK010000004.1"/>
</dbReference>
<keyword evidence="3" id="KW-1185">Reference proteome</keyword>
<gene>
    <name evidence="2" type="ORF">SIID45300_02065</name>
</gene>
<dbReference type="EMBL" id="BAAFGK010000004">
    <property type="protein sequence ID" value="GAB0057733.1"/>
    <property type="molecule type" value="Genomic_DNA"/>
</dbReference>
<feature type="transmembrane region" description="Helical" evidence="1">
    <location>
        <begin position="71"/>
        <end position="92"/>
    </location>
</feature>
<comment type="caution">
    <text evidence="2">The sequence shown here is derived from an EMBL/GenBank/DDBJ whole genome shotgun (WGS) entry which is preliminary data.</text>
</comment>
<sequence length="137" mass="15767">MAAQEEVVVRRKERRKTLLNPTGNPLLWCKWVSFLFWSMGMYFAQNAKPADESFFHRIMNMGVARNWNRDLLTLSWFFLWLTALVAIGGLILNGMRLRRKDDHLSVALLLVVVVTLFSMAVLPAGNSIATFLMHLKN</sequence>
<evidence type="ECO:0000256" key="1">
    <source>
        <dbReference type="SAM" id="Phobius"/>
    </source>
</evidence>
<evidence type="ECO:0008006" key="4">
    <source>
        <dbReference type="Google" id="ProtNLM"/>
    </source>
</evidence>
<keyword evidence="1" id="KW-0812">Transmembrane</keyword>
<name>A0ABQ0CA39_9PROT</name>
<keyword evidence="1" id="KW-0472">Membrane</keyword>
<reference evidence="2 3" key="1">
    <citation type="submission" date="2024-09" db="EMBL/GenBank/DDBJ databases">
        <title>Draft genome sequence of Candidatus Magnetaquicoccaceae bacterium FCR-1.</title>
        <authorList>
            <person name="Shimoshige H."/>
            <person name="Shimamura S."/>
            <person name="Taoka A."/>
            <person name="Kobayashi H."/>
            <person name="Maekawa T."/>
        </authorList>
    </citation>
    <scope>NUCLEOTIDE SEQUENCE [LARGE SCALE GENOMIC DNA]</scope>
    <source>
        <strain evidence="2 3">FCR-1</strain>
    </source>
</reference>
<protein>
    <recommendedName>
        <fullName evidence="4">DUF4064 domain-containing protein</fullName>
    </recommendedName>
</protein>
<keyword evidence="1" id="KW-1133">Transmembrane helix</keyword>
<dbReference type="Proteomes" id="UP001628193">
    <property type="component" value="Unassembled WGS sequence"/>
</dbReference>
<organism evidence="2 3">
    <name type="scientific">Candidatus Magnetaquiglobus chichijimensis</name>
    <dbReference type="NCBI Taxonomy" id="3141448"/>
    <lineage>
        <taxon>Bacteria</taxon>
        <taxon>Pseudomonadati</taxon>
        <taxon>Pseudomonadota</taxon>
        <taxon>Magnetococcia</taxon>
        <taxon>Magnetococcales</taxon>
        <taxon>Candidatus Magnetaquicoccaceae</taxon>
        <taxon>Candidatus Magnetaquiglobus</taxon>
    </lineage>
</organism>
<feature type="transmembrane region" description="Helical" evidence="1">
    <location>
        <begin position="104"/>
        <end position="125"/>
    </location>
</feature>
<evidence type="ECO:0000313" key="3">
    <source>
        <dbReference type="Proteomes" id="UP001628193"/>
    </source>
</evidence>
<evidence type="ECO:0000313" key="2">
    <source>
        <dbReference type="EMBL" id="GAB0057733.1"/>
    </source>
</evidence>
<proteinExistence type="predicted"/>
<feature type="transmembrane region" description="Helical" evidence="1">
    <location>
        <begin position="25"/>
        <end position="44"/>
    </location>
</feature>
<accession>A0ABQ0CA39</accession>